<evidence type="ECO:0000256" key="1">
    <source>
        <dbReference type="SAM" id="MobiDB-lite"/>
    </source>
</evidence>
<evidence type="ECO:0000313" key="2">
    <source>
        <dbReference type="EMBL" id="SVD18218.1"/>
    </source>
</evidence>
<proteinExistence type="predicted"/>
<protein>
    <submittedName>
        <fullName evidence="2">Uncharacterized protein</fullName>
    </submittedName>
</protein>
<feature type="non-terminal residue" evidence="2">
    <location>
        <position position="125"/>
    </location>
</feature>
<reference evidence="2" key="1">
    <citation type="submission" date="2018-05" db="EMBL/GenBank/DDBJ databases">
        <authorList>
            <person name="Lanie J.A."/>
            <person name="Ng W.-L."/>
            <person name="Kazmierczak K.M."/>
            <person name="Andrzejewski T.M."/>
            <person name="Davidsen T.M."/>
            <person name="Wayne K.J."/>
            <person name="Tettelin H."/>
            <person name="Glass J.I."/>
            <person name="Rusch D."/>
            <person name="Podicherti R."/>
            <person name="Tsui H.-C.T."/>
            <person name="Winkler M.E."/>
        </authorList>
    </citation>
    <scope>NUCLEOTIDE SEQUENCE</scope>
</reference>
<feature type="non-terminal residue" evidence="2">
    <location>
        <position position="1"/>
    </location>
</feature>
<organism evidence="2">
    <name type="scientific">marine metagenome</name>
    <dbReference type="NCBI Taxonomy" id="408172"/>
    <lineage>
        <taxon>unclassified sequences</taxon>
        <taxon>metagenomes</taxon>
        <taxon>ecological metagenomes</taxon>
    </lineage>
</organism>
<dbReference type="AlphaFoldDB" id="A0A382TA39"/>
<feature type="region of interest" description="Disordered" evidence="1">
    <location>
        <begin position="1"/>
        <end position="25"/>
    </location>
</feature>
<name>A0A382TA39_9ZZZZ</name>
<gene>
    <name evidence="2" type="ORF">METZ01_LOCUS371072</name>
</gene>
<feature type="region of interest" description="Disordered" evidence="1">
    <location>
        <begin position="101"/>
        <end position="125"/>
    </location>
</feature>
<feature type="region of interest" description="Disordered" evidence="1">
    <location>
        <begin position="41"/>
        <end position="60"/>
    </location>
</feature>
<accession>A0A382TA39</accession>
<dbReference type="EMBL" id="UINC01134587">
    <property type="protein sequence ID" value="SVD18218.1"/>
    <property type="molecule type" value="Genomic_DNA"/>
</dbReference>
<sequence>PRIQRESAGQHGGQPLVPDGRNHGAGTLRCARLDVVVHRGSGPSVLRGHRSRRLGFTRGPAARQLCSRGVARGVRDGDTEHHRRDRRARRTFVRVHLGHVCGSRAARRAPRPDASSGSAGGGPSV</sequence>